<sequence>MSDHSTPSQPNQPSADAKKGSSIWSGFWSKPTPEEAQPAEAGSDHSLASLMETVGELKRQTTAQQQPAQQTTAQQQATPEAVTDASAARDFSQRFIQHLETTESLVGTVEQFANSWVQRGQLLVTMSKSINIEKQQLEQQIEQQNVEQKQWLNEFHRRETELGEQMQLVTQAWLEVEDARRQALQAARQAPAISPMPTHQPTAGDNQYVDPAAFAGAGSDHLTSTGHPAQPGTTLPAASQSYNNQPYNIQPGYPGTGANNQPGQLNQPGQPIAPVAPHQHPAAAASPNPQPPSTSPLQQPYSQDGYPAGADRPAGAHMPAPPPVQTNAPLPPASPQSWNSPQPPSMPQPPAASYPMTPGVPNPYGNQSPTGHNEPLPPSAADQSSSQYSNYPYPGATPTSPQYPHRSDGSSTNASGE</sequence>
<keyword evidence="4" id="KW-1185">Reference proteome</keyword>
<dbReference type="AlphaFoldDB" id="A0A517SPB7"/>
<name>A0A517SPB7_9BACT</name>
<dbReference type="EMBL" id="CP036272">
    <property type="protein sequence ID" value="QDT57962.1"/>
    <property type="molecule type" value="Genomic_DNA"/>
</dbReference>
<feature type="compositionally biased region" description="Pro residues" evidence="2">
    <location>
        <begin position="319"/>
        <end position="334"/>
    </location>
</feature>
<dbReference type="RefSeq" id="WP_419187985.1">
    <property type="nucleotide sequence ID" value="NZ_CP036272.1"/>
</dbReference>
<evidence type="ECO:0000256" key="2">
    <source>
        <dbReference type="SAM" id="MobiDB-lite"/>
    </source>
</evidence>
<feature type="compositionally biased region" description="Pro residues" evidence="2">
    <location>
        <begin position="341"/>
        <end position="352"/>
    </location>
</feature>
<feature type="region of interest" description="Disordered" evidence="2">
    <location>
        <begin position="189"/>
        <end position="417"/>
    </location>
</feature>
<organism evidence="3 4">
    <name type="scientific">Stieleria bergensis</name>
    <dbReference type="NCBI Taxonomy" id="2528025"/>
    <lineage>
        <taxon>Bacteria</taxon>
        <taxon>Pseudomonadati</taxon>
        <taxon>Planctomycetota</taxon>
        <taxon>Planctomycetia</taxon>
        <taxon>Pirellulales</taxon>
        <taxon>Pirellulaceae</taxon>
        <taxon>Stieleria</taxon>
    </lineage>
</organism>
<reference evidence="3 4" key="1">
    <citation type="submission" date="2019-02" db="EMBL/GenBank/DDBJ databases">
        <title>Deep-cultivation of Planctomycetes and their phenomic and genomic characterization uncovers novel biology.</title>
        <authorList>
            <person name="Wiegand S."/>
            <person name="Jogler M."/>
            <person name="Boedeker C."/>
            <person name="Pinto D."/>
            <person name="Vollmers J."/>
            <person name="Rivas-Marin E."/>
            <person name="Kohn T."/>
            <person name="Peeters S.H."/>
            <person name="Heuer A."/>
            <person name="Rast P."/>
            <person name="Oberbeckmann S."/>
            <person name="Bunk B."/>
            <person name="Jeske O."/>
            <person name="Meyerdierks A."/>
            <person name="Storesund J.E."/>
            <person name="Kallscheuer N."/>
            <person name="Luecker S."/>
            <person name="Lage O.M."/>
            <person name="Pohl T."/>
            <person name="Merkel B.J."/>
            <person name="Hornburger P."/>
            <person name="Mueller R.-W."/>
            <person name="Bruemmer F."/>
            <person name="Labrenz M."/>
            <person name="Spormann A.M."/>
            <person name="Op den Camp H."/>
            <person name="Overmann J."/>
            <person name="Amann R."/>
            <person name="Jetten M.S.M."/>
            <person name="Mascher T."/>
            <person name="Medema M.H."/>
            <person name="Devos D.P."/>
            <person name="Kaster A.-K."/>
            <person name="Ovreas L."/>
            <person name="Rohde M."/>
            <person name="Galperin M.Y."/>
            <person name="Jogler C."/>
        </authorList>
    </citation>
    <scope>NUCLEOTIDE SEQUENCE [LARGE SCALE GENOMIC DNA]</scope>
    <source>
        <strain evidence="3 4">SV_7m_r</strain>
    </source>
</reference>
<protein>
    <submittedName>
        <fullName evidence="3">Uncharacterized protein</fullName>
    </submittedName>
</protein>
<evidence type="ECO:0000313" key="3">
    <source>
        <dbReference type="EMBL" id="QDT57962.1"/>
    </source>
</evidence>
<keyword evidence="1" id="KW-0175">Coiled coil</keyword>
<feature type="compositionally biased region" description="Polar residues" evidence="2">
    <location>
        <begin position="1"/>
        <end position="14"/>
    </location>
</feature>
<evidence type="ECO:0000313" key="4">
    <source>
        <dbReference type="Proteomes" id="UP000315003"/>
    </source>
</evidence>
<accession>A0A517SPB7</accession>
<feature type="coiled-coil region" evidence="1">
    <location>
        <begin position="127"/>
        <end position="154"/>
    </location>
</feature>
<feature type="compositionally biased region" description="Low complexity" evidence="2">
    <location>
        <begin position="383"/>
        <end position="394"/>
    </location>
</feature>
<evidence type="ECO:0000256" key="1">
    <source>
        <dbReference type="SAM" id="Coils"/>
    </source>
</evidence>
<feature type="compositionally biased region" description="Low complexity" evidence="2">
    <location>
        <begin position="257"/>
        <end position="287"/>
    </location>
</feature>
<gene>
    <name evidence="3" type="ORF">SV7mr_04500</name>
</gene>
<dbReference type="Proteomes" id="UP000315003">
    <property type="component" value="Chromosome"/>
</dbReference>
<feature type="compositionally biased region" description="Low complexity" evidence="2">
    <location>
        <begin position="60"/>
        <end position="79"/>
    </location>
</feature>
<feature type="compositionally biased region" description="Polar residues" evidence="2">
    <location>
        <begin position="221"/>
        <end position="248"/>
    </location>
</feature>
<feature type="region of interest" description="Disordered" evidence="2">
    <location>
        <begin position="1"/>
        <end position="86"/>
    </location>
</feature>
<proteinExistence type="predicted"/>